<dbReference type="Proteomes" id="UP000230002">
    <property type="component" value="Unassembled WGS sequence"/>
</dbReference>
<keyword evidence="2" id="KW-1185">Reference proteome</keyword>
<evidence type="ECO:0008006" key="3">
    <source>
        <dbReference type="Google" id="ProtNLM"/>
    </source>
</evidence>
<dbReference type="OrthoDB" id="2740834at2759"/>
<organism evidence="1 2">
    <name type="scientific">Ganoderma sinense ZZ0214-1</name>
    <dbReference type="NCBI Taxonomy" id="1077348"/>
    <lineage>
        <taxon>Eukaryota</taxon>
        <taxon>Fungi</taxon>
        <taxon>Dikarya</taxon>
        <taxon>Basidiomycota</taxon>
        <taxon>Agaricomycotina</taxon>
        <taxon>Agaricomycetes</taxon>
        <taxon>Polyporales</taxon>
        <taxon>Polyporaceae</taxon>
        <taxon>Ganoderma</taxon>
    </lineage>
</organism>
<protein>
    <recommendedName>
        <fullName evidence="3">F-box domain-containing protein</fullName>
    </recommendedName>
</protein>
<dbReference type="AlphaFoldDB" id="A0A2G8S2T9"/>
<dbReference type="SUPFAM" id="SSF52047">
    <property type="entry name" value="RNI-like"/>
    <property type="match status" value="1"/>
</dbReference>
<dbReference type="EMBL" id="AYKW01000028">
    <property type="protein sequence ID" value="PIL28090.1"/>
    <property type="molecule type" value="Genomic_DNA"/>
</dbReference>
<comment type="caution">
    <text evidence="1">The sequence shown here is derived from an EMBL/GenBank/DDBJ whole genome shotgun (WGS) entry which is preliminary data.</text>
</comment>
<dbReference type="InterPro" id="IPR032675">
    <property type="entry name" value="LRR_dom_sf"/>
</dbReference>
<reference evidence="1 2" key="1">
    <citation type="journal article" date="2015" name="Sci. Rep.">
        <title>Chromosome-level genome map provides insights into diverse defense mechanisms in the medicinal fungus Ganoderma sinense.</title>
        <authorList>
            <person name="Zhu Y."/>
            <person name="Xu J."/>
            <person name="Sun C."/>
            <person name="Zhou S."/>
            <person name="Xu H."/>
            <person name="Nelson D.R."/>
            <person name="Qian J."/>
            <person name="Song J."/>
            <person name="Luo H."/>
            <person name="Xiang L."/>
            <person name="Li Y."/>
            <person name="Xu Z."/>
            <person name="Ji A."/>
            <person name="Wang L."/>
            <person name="Lu S."/>
            <person name="Hayward A."/>
            <person name="Sun W."/>
            <person name="Li X."/>
            <person name="Schwartz D.C."/>
            <person name="Wang Y."/>
            <person name="Chen S."/>
        </authorList>
    </citation>
    <scope>NUCLEOTIDE SEQUENCE [LARGE SCALE GENOMIC DNA]</scope>
    <source>
        <strain evidence="1 2">ZZ0214-1</strain>
    </source>
</reference>
<name>A0A2G8S2T9_9APHY</name>
<accession>A0A2G8S2T9</accession>
<evidence type="ECO:0000313" key="1">
    <source>
        <dbReference type="EMBL" id="PIL28090.1"/>
    </source>
</evidence>
<sequence>MILSLPQIQQVSITGLLLCPSKLPHDDYRIDSLVPLTSFHYEVFSNRFNGMQTRHDYPFPSEEEVLLLVLSRIHTSLEKLVLSTEPAPLLAMSQWSWPRLRELRLRGERRSLPPVPYMTLLSAMPNLRTLILGLTLVSEECTYASPLWPPGSRMPFPWPDLAHLSVANPNPSDELYSYLPPSVRVLSLCCRPHKSEEAWIGRRLMFTVHVYEYPVPTSAEMLGILENCQLPHLTRLEIEYEVRERAGEGELDLLRSLGSMFPQLTWLQIHRYRVASATPSGDPGDIDVAPLASQIQTQAEAGLAPAGELDFVDDIAEALSHLSTLHTICTYLDLPQQPKIQDDYPFYYDRAEIDEYTTALRDVAHRLAWAIPSLETLYFWRPRRSGHIEWAPFEVVRADGAAKGDFEFEIRCPEDVRTYGGPCYPVIPMPDRYGVDP</sequence>
<evidence type="ECO:0000313" key="2">
    <source>
        <dbReference type="Proteomes" id="UP000230002"/>
    </source>
</evidence>
<proteinExistence type="predicted"/>
<gene>
    <name evidence="1" type="ORF">GSI_09741</name>
</gene>
<dbReference type="Gene3D" id="3.80.10.10">
    <property type="entry name" value="Ribonuclease Inhibitor"/>
    <property type="match status" value="1"/>
</dbReference>